<dbReference type="GeneID" id="11541201"/>
<dbReference type="Proteomes" id="UP000005433">
    <property type="component" value="Segment"/>
</dbReference>
<sequence length="264" mass="29513">MTTITKFNHATIYRITDGTDAGEKGYIESYESVLPDSDNELYLTNVNDDGRYLGYVDSELLEVAGFQPGTQVRITGLSSNCAGQVVEYKIGDLVEVKGDSFWDRDVKIQAEGQRAQHIDPKNLVLAADYVPASDLTVDGELPTGVELIDSLTKNRWVLTPEGVPHLFTSEHGMWITTSYGPDEVEKPRLQTREAHEESLKPVPQVFEHIWNIPQSLSVTDREGDFWKFIEGKGWGLGRPGDADVEFDTNWVNPDNYAPFTEVTA</sequence>
<protein>
    <submittedName>
        <fullName evidence="1">Uncharacterized protein</fullName>
    </submittedName>
</protein>
<reference evidence="1 2" key="1">
    <citation type="journal article" date="2013" name="Arch. Virol.">
        <title>Characterization and whole genome sequences of the Rhodococcus bacteriophages RGL3 and RER2.</title>
        <authorList>
            <person name="Petrovski S."/>
            <person name="Seviour R.J."/>
            <person name="Tillett D."/>
        </authorList>
    </citation>
    <scope>NUCLEOTIDE SEQUENCE [LARGE SCALE GENOMIC DNA]</scope>
</reference>
<organism evidence="1 2">
    <name type="scientific">Rhodococcus phage RGL3</name>
    <dbReference type="NCBI Taxonomy" id="2922221"/>
    <lineage>
        <taxon>Viruses</taxon>
        <taxon>Duplodnaviria</taxon>
        <taxon>Heunggongvirae</taxon>
        <taxon>Uroviricota</taxon>
        <taxon>Caudoviricetes</taxon>
        <taxon>Rerduovirus</taxon>
        <taxon>Rerduovirus RGL3</taxon>
    </lineage>
</organism>
<proteinExistence type="predicted"/>
<dbReference type="EMBL" id="JN116826">
    <property type="protein sequence ID" value="AEV52124.1"/>
    <property type="molecule type" value="Genomic_DNA"/>
</dbReference>
<evidence type="ECO:0000313" key="2">
    <source>
        <dbReference type="Proteomes" id="UP000005433"/>
    </source>
</evidence>
<dbReference type="RefSeq" id="YP_005087002.1">
    <property type="nucleotide sequence ID" value="NC_016650.1"/>
</dbReference>
<accession>G9FHN6</accession>
<name>G9FHN6_9CAUD</name>
<evidence type="ECO:0000313" key="1">
    <source>
        <dbReference type="EMBL" id="AEV52124.1"/>
    </source>
</evidence>
<dbReference type="KEGG" id="vg:11541201"/>
<keyword evidence="2" id="KW-1185">Reference proteome</keyword>